<accession>B9YDW9</accession>
<evidence type="ECO:0000256" key="2">
    <source>
        <dbReference type="ARBA" id="ARBA00022801"/>
    </source>
</evidence>
<dbReference type="AlphaFoldDB" id="B9YDW9"/>
<dbReference type="Proteomes" id="UP000005950">
    <property type="component" value="Unassembled WGS sequence"/>
</dbReference>
<keyword evidence="3" id="KW-0326">Glycosidase</keyword>
<evidence type="ECO:0000256" key="1">
    <source>
        <dbReference type="ARBA" id="ARBA00010838"/>
    </source>
</evidence>
<dbReference type="eggNOG" id="COG2723">
    <property type="taxonomic scope" value="Bacteria"/>
</dbReference>
<dbReference type="PROSITE" id="PS00572">
    <property type="entry name" value="GLYCOSYL_HYDROL_F1_1"/>
    <property type="match status" value="1"/>
</dbReference>
<evidence type="ECO:0000313" key="7">
    <source>
        <dbReference type="Proteomes" id="UP000005950"/>
    </source>
</evidence>
<dbReference type="GO" id="GO:0008422">
    <property type="term" value="F:beta-glucosidase activity"/>
    <property type="evidence" value="ECO:0007669"/>
    <property type="project" value="TreeGrafter"/>
</dbReference>
<dbReference type="PRINTS" id="PR00131">
    <property type="entry name" value="GLHYDRLASE1"/>
</dbReference>
<reference evidence="6 7" key="1">
    <citation type="submission" date="2008-12" db="EMBL/GenBank/DDBJ databases">
        <authorList>
            <person name="Fulton L."/>
            <person name="Clifton S."/>
            <person name="Fulton B."/>
            <person name="Xu J."/>
            <person name="Minx P."/>
            <person name="Pepin K.H."/>
            <person name="Johnson M."/>
            <person name="Bhonagiri V."/>
            <person name="Nash W.E."/>
            <person name="Mardis E.R."/>
            <person name="Wilson R.K."/>
        </authorList>
    </citation>
    <scope>NUCLEOTIDE SEQUENCE [LARGE SCALE GENOMIC DNA]</scope>
    <source>
        <strain evidence="6 7">DSM 12042</strain>
    </source>
</reference>
<comment type="caution">
    <text evidence="6">The sequence shown here is derived from an EMBL/GenBank/DDBJ whole genome shotgun (WGS) entry which is preliminary data.</text>
</comment>
<evidence type="ECO:0000256" key="4">
    <source>
        <dbReference type="PROSITE-ProRule" id="PRU10055"/>
    </source>
</evidence>
<dbReference type="InterPro" id="IPR017853">
    <property type="entry name" value="GH"/>
</dbReference>
<proteinExistence type="inferred from homology"/>
<dbReference type="STRING" id="545696.HOLDEFILI_04043"/>
<name>B9YDW9_9FIRM</name>
<dbReference type="OrthoDB" id="2339329at2"/>
<dbReference type="InterPro" id="IPR001360">
    <property type="entry name" value="Glyco_hydro_1"/>
</dbReference>
<comment type="similarity">
    <text evidence="1 5">Belongs to the glycosyl hydrolase 1 family.</text>
</comment>
<dbReference type="EMBL" id="ACCF01000254">
    <property type="protein sequence ID" value="EEF65826.1"/>
    <property type="molecule type" value="Genomic_DNA"/>
</dbReference>
<feature type="active site" description="Nucleophile" evidence="4">
    <location>
        <position position="374"/>
    </location>
</feature>
<dbReference type="PANTHER" id="PTHR10353">
    <property type="entry name" value="GLYCOSYL HYDROLASE"/>
    <property type="match status" value="1"/>
</dbReference>
<dbReference type="Pfam" id="PF00232">
    <property type="entry name" value="Glyco_hydro_1"/>
    <property type="match status" value="1"/>
</dbReference>
<dbReference type="HOGENOM" id="CLU_001859_0_2_9"/>
<dbReference type="FunFam" id="3.20.20.80:FF:000004">
    <property type="entry name" value="Beta-glucosidase 6-phospho-beta-glucosidase"/>
    <property type="match status" value="1"/>
</dbReference>
<gene>
    <name evidence="6" type="ORF">HOLDEFILI_04043</name>
</gene>
<protein>
    <submittedName>
        <fullName evidence="6">Glycosyl hydrolase, family 1</fullName>
    </submittedName>
</protein>
<reference evidence="6 7" key="2">
    <citation type="submission" date="2009-02" db="EMBL/GenBank/DDBJ databases">
        <title>Draft genome sequence of Holdemania filiformis DSM 12042.</title>
        <authorList>
            <person name="Sudarsanam P."/>
            <person name="Ley R."/>
            <person name="Guruge J."/>
            <person name="Turnbaugh P.J."/>
            <person name="Mahowald M."/>
            <person name="Liep D."/>
            <person name="Gordon J."/>
        </authorList>
    </citation>
    <scope>NUCLEOTIDE SEQUENCE [LARGE SCALE GENOMIC DNA]</scope>
    <source>
        <strain evidence="6 7">DSM 12042</strain>
    </source>
</reference>
<organism evidence="6 7">
    <name type="scientific">Holdemania filiformis DSM 12042</name>
    <dbReference type="NCBI Taxonomy" id="545696"/>
    <lineage>
        <taxon>Bacteria</taxon>
        <taxon>Bacillati</taxon>
        <taxon>Bacillota</taxon>
        <taxon>Erysipelotrichia</taxon>
        <taxon>Erysipelotrichales</taxon>
        <taxon>Erysipelotrichaceae</taxon>
        <taxon>Holdemania</taxon>
    </lineage>
</organism>
<dbReference type="RefSeq" id="WP_006061179.1">
    <property type="nucleotide sequence ID" value="NZ_GG657562.1"/>
</dbReference>
<dbReference type="GO" id="GO:0016052">
    <property type="term" value="P:carbohydrate catabolic process"/>
    <property type="evidence" value="ECO:0007669"/>
    <property type="project" value="TreeGrafter"/>
</dbReference>
<dbReference type="GO" id="GO:0005829">
    <property type="term" value="C:cytosol"/>
    <property type="evidence" value="ECO:0007669"/>
    <property type="project" value="TreeGrafter"/>
</dbReference>
<dbReference type="Gene3D" id="3.20.20.80">
    <property type="entry name" value="Glycosidases"/>
    <property type="match status" value="1"/>
</dbReference>
<sequence length="477" mass="55817">MKNQHGFPSNFLWGGAMAASQCEGAWDQDGKGMILAEIDHNSGDYQGLAFPLRDQAYLEHFKNDKETDFPKRRGIDFYHTYREDLALLKEAGFRCFRTSIDWARIFPHGDDEQPNMLGVTFYDDLLAEIRAKGMEPVITISHYELPADLVERTGGWKSREFNEAFIRFAQFAIERWHDQVRYWVVINQINLAELLPFETLGLWESEGQNFWQEYYQAIHHQLVACARVKQFAKAYPDCRIGTMNADMSAYPKTPHPDDVIAAMKHNRMNYFYTDVAFRGHYPGYMLRYFEENEIHLDIREGELQLLDENRMDFFGISYYFTLCKDHTCTLRQESTVDNPYLEKTKWGWAIDPKGFYYSLSQYYDRYEVPIFVLENGLGCHDTVENGEIYDDYRIHYLKEHICEMKNAVLDGVEILGYCMWSPLDIVSASSSQMSKRYGLIYVDLDDRGAGSGKRIKKDSFNWYRQVIASNGENLEEE</sequence>
<keyword evidence="2 6" id="KW-0378">Hydrolase</keyword>
<dbReference type="PANTHER" id="PTHR10353:SF122">
    <property type="entry name" value="6-PHOSPHO-BETA-GLUCOSIDASE ASCB-RELATED"/>
    <property type="match status" value="1"/>
</dbReference>
<dbReference type="SUPFAM" id="SSF51445">
    <property type="entry name" value="(Trans)glycosidases"/>
    <property type="match status" value="1"/>
</dbReference>
<evidence type="ECO:0000256" key="5">
    <source>
        <dbReference type="RuleBase" id="RU003690"/>
    </source>
</evidence>
<evidence type="ECO:0000313" key="6">
    <source>
        <dbReference type="EMBL" id="EEF65826.1"/>
    </source>
</evidence>
<dbReference type="InterPro" id="IPR018120">
    <property type="entry name" value="Glyco_hydro_1_AS"/>
</dbReference>
<evidence type="ECO:0000256" key="3">
    <source>
        <dbReference type="ARBA" id="ARBA00023295"/>
    </source>
</evidence>